<dbReference type="Pfam" id="PF16868">
    <property type="entry name" value="NMT1_3"/>
    <property type="match status" value="1"/>
</dbReference>
<dbReference type="InterPro" id="IPR011852">
    <property type="entry name" value="TRAP_TAXI"/>
</dbReference>
<gene>
    <name evidence="2" type="ORF">GCM10009554_45940</name>
</gene>
<evidence type="ECO:0000313" key="2">
    <source>
        <dbReference type="EMBL" id="GAA0948389.1"/>
    </source>
</evidence>
<comment type="caution">
    <text evidence="2">The sequence shown here is derived from an EMBL/GenBank/DDBJ whole genome shotgun (WGS) entry which is preliminary data.</text>
</comment>
<protein>
    <submittedName>
        <fullName evidence="2">TAXI family TRAP transporter solute-binding subunit</fullName>
    </submittedName>
</protein>
<reference evidence="3" key="1">
    <citation type="journal article" date="2019" name="Int. J. Syst. Evol. Microbiol.">
        <title>The Global Catalogue of Microorganisms (GCM) 10K type strain sequencing project: providing services to taxonomists for standard genome sequencing and annotation.</title>
        <authorList>
            <consortium name="The Broad Institute Genomics Platform"/>
            <consortium name="The Broad Institute Genome Sequencing Center for Infectious Disease"/>
            <person name="Wu L."/>
            <person name="Ma J."/>
        </authorList>
    </citation>
    <scope>NUCLEOTIDE SEQUENCE [LARGE SCALE GENOMIC DNA]</scope>
    <source>
        <strain evidence="3">JCM 10977</strain>
    </source>
</reference>
<organism evidence="2 3">
    <name type="scientific">Kribbella koreensis</name>
    <dbReference type="NCBI Taxonomy" id="57909"/>
    <lineage>
        <taxon>Bacteria</taxon>
        <taxon>Bacillati</taxon>
        <taxon>Actinomycetota</taxon>
        <taxon>Actinomycetes</taxon>
        <taxon>Propionibacteriales</taxon>
        <taxon>Kribbellaceae</taxon>
        <taxon>Kribbella</taxon>
    </lineage>
</organism>
<dbReference type="EMBL" id="BAAAHK010000011">
    <property type="protein sequence ID" value="GAA0948389.1"/>
    <property type="molecule type" value="Genomic_DNA"/>
</dbReference>
<dbReference type="PANTHER" id="PTHR42941">
    <property type="entry name" value="SLL1037 PROTEIN"/>
    <property type="match status" value="1"/>
</dbReference>
<dbReference type="PANTHER" id="PTHR42941:SF1">
    <property type="entry name" value="SLL1037 PROTEIN"/>
    <property type="match status" value="1"/>
</dbReference>
<sequence length="339" mass="35380">MTLLGNTPTPDSPTTQPSPTTSPTTGTTPPAPQSRLARRTALAALAAATAAFAVAACSKGEGGSDRLTIAAGEPGGFYLEFAQLLAAQLNLAGVAKEVVVLPTLGSKDNLRLLQDRKTDLALSLADAVSPNPQVKALGRVYENYLQCVVRADSTYKTLADLAGTRISAGAAGSGAALTAARILTTVGVDCTVDHLLLEQATKSLESRGIAAMFWSGGVPTSTLDKLSQRVPLRLIPLDGPLPALRRTYGPVYQDVRVPAGVYRGTAPVKVAGIPNLLLCRPDLPVATARRVVETLVRRASNLVPPSAVGAQFLNLQSLVVSAPIDLHTGAIQQYRRMYG</sequence>
<dbReference type="Proteomes" id="UP001500542">
    <property type="component" value="Unassembled WGS sequence"/>
</dbReference>
<keyword evidence="3" id="KW-1185">Reference proteome</keyword>
<dbReference type="RefSeq" id="WP_343973632.1">
    <property type="nucleotide sequence ID" value="NZ_BAAAHK010000011.1"/>
</dbReference>
<accession>A0ABP4BFR9</accession>
<proteinExistence type="predicted"/>
<dbReference type="NCBIfam" id="TIGR02122">
    <property type="entry name" value="TRAP_TAXI"/>
    <property type="match status" value="1"/>
</dbReference>
<feature type="compositionally biased region" description="Low complexity" evidence="1">
    <location>
        <begin position="7"/>
        <end position="34"/>
    </location>
</feature>
<evidence type="ECO:0000313" key="3">
    <source>
        <dbReference type="Proteomes" id="UP001500542"/>
    </source>
</evidence>
<dbReference type="SUPFAM" id="SSF53850">
    <property type="entry name" value="Periplasmic binding protein-like II"/>
    <property type="match status" value="1"/>
</dbReference>
<dbReference type="Gene3D" id="3.40.190.10">
    <property type="entry name" value="Periplasmic binding protein-like II"/>
    <property type="match status" value="2"/>
</dbReference>
<name>A0ABP4BFR9_9ACTN</name>
<evidence type="ECO:0000256" key="1">
    <source>
        <dbReference type="SAM" id="MobiDB-lite"/>
    </source>
</evidence>
<feature type="region of interest" description="Disordered" evidence="1">
    <location>
        <begin position="1"/>
        <end position="34"/>
    </location>
</feature>